<accession>A0A1D8K796</accession>
<dbReference type="SUPFAM" id="SSF52402">
    <property type="entry name" value="Adenine nucleotide alpha hydrolases-like"/>
    <property type="match status" value="1"/>
</dbReference>
<sequence>MLFSGGKDSCWLLRRLQNDFPQLRLLTLLVDNGFMSPIALENAAWAIKQFGVDFLVFKPDTGFVRKAFRLAFQQIPHQAGYSIVDAVDGQITFDTARNFAAGYGIPLVISGLGRTQVRNIFGEARIEMTEEDEQNPLVRRHGLSLAAHFSKPEMSHWFDRARWPVERVPRVISPLVAWNPPEREIVDELVAVGLLRPGSSSPLLTNNAFIPLIAVSEVARFGYNTFEVEFSSLIREGRIERDYWMNLFQMVEYSARTGRFIGPAQREALRTLDLSMSDLGLPASKVRHNGWMQS</sequence>
<evidence type="ECO:0000313" key="2">
    <source>
        <dbReference type="Proteomes" id="UP000095342"/>
    </source>
</evidence>
<dbReference type="Proteomes" id="UP000095342">
    <property type="component" value="Chromosome"/>
</dbReference>
<organism evidence="1 2">
    <name type="scientific">Acidihalobacter aeolianus</name>
    <dbReference type="NCBI Taxonomy" id="2792603"/>
    <lineage>
        <taxon>Bacteria</taxon>
        <taxon>Pseudomonadati</taxon>
        <taxon>Pseudomonadota</taxon>
        <taxon>Gammaproteobacteria</taxon>
        <taxon>Chromatiales</taxon>
        <taxon>Ectothiorhodospiraceae</taxon>
        <taxon>Acidihalobacter</taxon>
    </lineage>
</organism>
<name>A0A1D8K796_9GAMM</name>
<dbReference type="KEGG" id="aaeo:BJI67_06960"/>
<evidence type="ECO:0008006" key="3">
    <source>
        <dbReference type="Google" id="ProtNLM"/>
    </source>
</evidence>
<protein>
    <recommendedName>
        <fullName evidence="3">Phosphoadenosine phosphosulphate reductase domain-containing protein</fullName>
    </recommendedName>
</protein>
<dbReference type="AlphaFoldDB" id="A0A1D8K796"/>
<reference evidence="1 2" key="1">
    <citation type="submission" date="2016-09" db="EMBL/GenBank/DDBJ databases">
        <title>Acidihalobacter prosperus V6 (DSM14174).</title>
        <authorList>
            <person name="Khaleque H.N."/>
            <person name="Ramsay J.P."/>
            <person name="Murphy R.J.T."/>
            <person name="Kaksonen A.H."/>
            <person name="Boxall N.J."/>
            <person name="Watkin E.L.J."/>
        </authorList>
    </citation>
    <scope>NUCLEOTIDE SEQUENCE [LARGE SCALE GENOMIC DNA]</scope>
    <source>
        <strain evidence="1 2">V6</strain>
    </source>
</reference>
<dbReference type="Gene3D" id="3.40.50.620">
    <property type="entry name" value="HUPs"/>
    <property type="match status" value="1"/>
</dbReference>
<dbReference type="EMBL" id="CP017448">
    <property type="protein sequence ID" value="AOV16833.1"/>
    <property type="molecule type" value="Genomic_DNA"/>
</dbReference>
<evidence type="ECO:0000313" key="1">
    <source>
        <dbReference type="EMBL" id="AOV16833.1"/>
    </source>
</evidence>
<proteinExistence type="predicted"/>
<keyword evidence="2" id="KW-1185">Reference proteome</keyword>
<dbReference type="InterPro" id="IPR014729">
    <property type="entry name" value="Rossmann-like_a/b/a_fold"/>
</dbReference>
<gene>
    <name evidence="1" type="ORF">BJI67_06960</name>
</gene>